<comment type="caution">
    <text evidence="2">The sequence shown here is derived from an EMBL/GenBank/DDBJ whole genome shotgun (WGS) entry which is preliminary data.</text>
</comment>
<keyword evidence="3" id="KW-1185">Reference proteome</keyword>
<keyword evidence="1" id="KW-0812">Transmembrane</keyword>
<feature type="transmembrane region" description="Helical" evidence="1">
    <location>
        <begin position="62"/>
        <end position="79"/>
    </location>
</feature>
<reference evidence="2" key="1">
    <citation type="journal article" date="2022" name="IScience">
        <title>Evolution of zygomycete secretomes and the origins of terrestrial fungal ecologies.</title>
        <authorList>
            <person name="Chang Y."/>
            <person name="Wang Y."/>
            <person name="Mondo S."/>
            <person name="Ahrendt S."/>
            <person name="Andreopoulos W."/>
            <person name="Barry K."/>
            <person name="Beard J."/>
            <person name="Benny G.L."/>
            <person name="Blankenship S."/>
            <person name="Bonito G."/>
            <person name="Cuomo C."/>
            <person name="Desiro A."/>
            <person name="Gervers K.A."/>
            <person name="Hundley H."/>
            <person name="Kuo A."/>
            <person name="LaButti K."/>
            <person name="Lang B.F."/>
            <person name="Lipzen A."/>
            <person name="O'Donnell K."/>
            <person name="Pangilinan J."/>
            <person name="Reynolds N."/>
            <person name="Sandor L."/>
            <person name="Smith M.E."/>
            <person name="Tsang A."/>
            <person name="Grigoriev I.V."/>
            <person name="Stajich J.E."/>
            <person name="Spatafora J.W."/>
        </authorList>
    </citation>
    <scope>NUCLEOTIDE SEQUENCE</scope>
    <source>
        <strain evidence="2">RSA 2281</strain>
    </source>
</reference>
<proteinExistence type="predicted"/>
<reference evidence="2" key="2">
    <citation type="submission" date="2023-02" db="EMBL/GenBank/DDBJ databases">
        <authorList>
            <consortium name="DOE Joint Genome Institute"/>
            <person name="Mondo S.J."/>
            <person name="Chang Y."/>
            <person name="Wang Y."/>
            <person name="Ahrendt S."/>
            <person name="Andreopoulos W."/>
            <person name="Barry K."/>
            <person name="Beard J."/>
            <person name="Benny G.L."/>
            <person name="Blankenship S."/>
            <person name="Bonito G."/>
            <person name="Cuomo C."/>
            <person name="Desiro A."/>
            <person name="Gervers K.A."/>
            <person name="Hundley H."/>
            <person name="Kuo A."/>
            <person name="LaButti K."/>
            <person name="Lang B.F."/>
            <person name="Lipzen A."/>
            <person name="O'Donnell K."/>
            <person name="Pangilinan J."/>
            <person name="Reynolds N."/>
            <person name="Sandor L."/>
            <person name="Smith M.W."/>
            <person name="Tsang A."/>
            <person name="Grigoriev I.V."/>
            <person name="Stajich J.E."/>
            <person name="Spatafora J.W."/>
        </authorList>
    </citation>
    <scope>NUCLEOTIDE SEQUENCE</scope>
    <source>
        <strain evidence="2">RSA 2281</strain>
    </source>
</reference>
<dbReference type="AlphaFoldDB" id="A0AAD5PD50"/>
<dbReference type="EMBL" id="JAIXMP010000017">
    <property type="protein sequence ID" value="KAI9259532.1"/>
    <property type="molecule type" value="Genomic_DNA"/>
</dbReference>
<sequence>MHYLLESKFSQHYYTLYGHSVGFFFTRPCTHTRTIYIHTNTLYIQQKYCGEARQENHIHVGIFDYYMVIFFNLIAFSFMHVIYYYYFYFIIIILTIYITLFLYTIYDFWRLLYIYN</sequence>
<accession>A0AAD5PD50</accession>
<evidence type="ECO:0000256" key="1">
    <source>
        <dbReference type="SAM" id="Phobius"/>
    </source>
</evidence>
<keyword evidence="1" id="KW-0472">Membrane</keyword>
<organism evidence="2 3">
    <name type="scientific">Phascolomyces articulosus</name>
    <dbReference type="NCBI Taxonomy" id="60185"/>
    <lineage>
        <taxon>Eukaryota</taxon>
        <taxon>Fungi</taxon>
        <taxon>Fungi incertae sedis</taxon>
        <taxon>Mucoromycota</taxon>
        <taxon>Mucoromycotina</taxon>
        <taxon>Mucoromycetes</taxon>
        <taxon>Mucorales</taxon>
        <taxon>Lichtheimiaceae</taxon>
        <taxon>Phascolomyces</taxon>
    </lineage>
</organism>
<gene>
    <name evidence="2" type="ORF">BDA99DRAFT_95221</name>
</gene>
<protein>
    <submittedName>
        <fullName evidence="2">Uncharacterized protein</fullName>
    </submittedName>
</protein>
<evidence type="ECO:0000313" key="3">
    <source>
        <dbReference type="Proteomes" id="UP001209540"/>
    </source>
</evidence>
<evidence type="ECO:0000313" key="2">
    <source>
        <dbReference type="EMBL" id="KAI9259532.1"/>
    </source>
</evidence>
<keyword evidence="1" id="KW-1133">Transmembrane helix</keyword>
<dbReference type="Proteomes" id="UP001209540">
    <property type="component" value="Unassembled WGS sequence"/>
</dbReference>
<name>A0AAD5PD50_9FUNG</name>
<feature type="transmembrane region" description="Helical" evidence="1">
    <location>
        <begin position="85"/>
        <end position="106"/>
    </location>
</feature>